<feature type="region of interest" description="Disordered" evidence="1">
    <location>
        <begin position="113"/>
        <end position="140"/>
    </location>
</feature>
<keyword evidence="3" id="KW-1185">Reference proteome</keyword>
<dbReference type="GO" id="GO:0005634">
    <property type="term" value="C:nucleus"/>
    <property type="evidence" value="ECO:0007669"/>
    <property type="project" value="TreeGrafter"/>
</dbReference>
<dbReference type="OrthoDB" id="66510at2759"/>
<dbReference type="PANTHER" id="PTHR31531">
    <property type="entry name" value="E3 UBIQUITIN-PROTEIN LIGASE E3D FAMILY MEMBER"/>
    <property type="match status" value="1"/>
</dbReference>
<organism evidence="2 3">
    <name type="scientific">Phlebiopsis gigantea (strain 11061_1 CR5-6)</name>
    <name type="common">White-rot fungus</name>
    <name type="synonym">Peniophora gigantea</name>
    <dbReference type="NCBI Taxonomy" id="745531"/>
    <lineage>
        <taxon>Eukaryota</taxon>
        <taxon>Fungi</taxon>
        <taxon>Dikarya</taxon>
        <taxon>Basidiomycota</taxon>
        <taxon>Agaricomycotina</taxon>
        <taxon>Agaricomycetes</taxon>
        <taxon>Polyporales</taxon>
        <taxon>Phanerochaetaceae</taxon>
        <taxon>Phlebiopsis</taxon>
    </lineage>
</organism>
<evidence type="ECO:0000256" key="1">
    <source>
        <dbReference type="SAM" id="MobiDB-lite"/>
    </source>
</evidence>
<evidence type="ECO:0000313" key="3">
    <source>
        <dbReference type="Proteomes" id="UP000053257"/>
    </source>
</evidence>
<accession>A0A0C3PJQ5</accession>
<sequence length="1033" mass="115285">MATLTRTRETHGEAINVSRDLRLGIPSPFPTDALVREEDEPSVLLAGEQVEQPPSLRPPIAQPRGQDVDAFQEESNRSRSVEAIQPSIGQVQSICFVTLNDLLSSSSQWAPIVPDRRHSMPHGSLSPSTSTSPTATHRSSPLQTLISNLRLQDSNGETVQTADSVSDTELLRELRTRVDMHVFGLSPRDTELARTLVSLVSHLHRLTLLSPLSPPTSHPRVASWNSGLDSSSTQRSVSDPYSTLRRQVSDFQLGRSWSQTRIPTTSEAGVAASVEASLLWSLVDNELEAILSLCRTHSQVFDPFADHLPPDYDAADYDLESLPGYDATGYMDVDLQRKSSRKSSEALETVSARFSDQTSEKMKMDLEAVTLAIDRLYLVAPQLHNQRVELNKSKLEEMEKAKYKGKQRHPDGEMRTRELDRMLELIGKASERKLTDQVVCIDGEAMQEKMARARQKDQEKRAAFVDHLAQHSDAGRLHSQDAVFSITPTMRVRSQPELSQIKDPHAMLSLPEFIREGVPEVIQRRMDRDRDPHALLTLPEFIKETPAPDLLRPTSARPARGTSISYSNGIHELQEHDTLTPPVAAKAMKSSRSRSMSEPLSWFLPKSSSPTPPSSLGTKRSSMKKVPRQSSASHDSVTEMQEILDVTYVAEYHENLHHVLVFLTVSGMLPGINLEAEVVAPEPVTDDGRSRLLLRCGASMSPRLRLPTTVRPGLAEVNVVGGRHFQVKLAVLAPPTDLASPEPELDAAQFQLTQPTSFICASCSLPLVQAAKLRRYRDLPSEHWAELVDAWMCHADQKLHEHVQKGSRDGFWPDDGEALVGGSYLLLRESAVVKFNVCEVAGADTAKVDDWSRIRCICGAVIGRRQQHTPRDEDPILVYRLAKYAFRPVSPTAEPSRIPLSAFIVEDMTEFVHAHATYRFVIVDEEEEKPRILVWLFKPSMRISYVTPTQFSIPRIGSIRGAKVLYKLLGPTVSTQDFQSVLDKYPGFPQAEHLYYPFEVCRRLAAVLKESNSAYPESMRTMTGLDVGWLQRG</sequence>
<dbReference type="GO" id="GO:0030332">
    <property type="term" value="F:cyclin binding"/>
    <property type="evidence" value="ECO:0007669"/>
    <property type="project" value="TreeGrafter"/>
</dbReference>
<dbReference type="GO" id="GO:0005829">
    <property type="term" value="C:cytosol"/>
    <property type="evidence" value="ECO:0007669"/>
    <property type="project" value="TreeGrafter"/>
</dbReference>
<dbReference type="PANTHER" id="PTHR31531:SF2">
    <property type="entry name" value="E3 UBIQUITIN-PROTEIN LIGASE E3D"/>
    <property type="match status" value="1"/>
</dbReference>
<evidence type="ECO:0000313" key="2">
    <source>
        <dbReference type="EMBL" id="KIP06448.1"/>
    </source>
</evidence>
<gene>
    <name evidence="2" type="ORF">PHLGIDRAFT_90819</name>
</gene>
<dbReference type="HOGENOM" id="CLU_303505_0_0_1"/>
<dbReference type="InterPro" id="IPR019193">
    <property type="entry name" value="UBQ-conj_enz_E2-bd_prot"/>
</dbReference>
<protein>
    <submittedName>
        <fullName evidence="2">Uncharacterized protein</fullName>
    </submittedName>
</protein>
<feature type="region of interest" description="Disordered" evidence="1">
    <location>
        <begin position="211"/>
        <end position="241"/>
    </location>
</feature>
<reference evidence="2 3" key="1">
    <citation type="journal article" date="2014" name="PLoS Genet.">
        <title>Analysis of the Phlebiopsis gigantea genome, transcriptome and secretome provides insight into its pioneer colonization strategies of wood.</title>
        <authorList>
            <person name="Hori C."/>
            <person name="Ishida T."/>
            <person name="Igarashi K."/>
            <person name="Samejima M."/>
            <person name="Suzuki H."/>
            <person name="Master E."/>
            <person name="Ferreira P."/>
            <person name="Ruiz-Duenas F.J."/>
            <person name="Held B."/>
            <person name="Canessa P."/>
            <person name="Larrondo L.F."/>
            <person name="Schmoll M."/>
            <person name="Druzhinina I.S."/>
            <person name="Kubicek C.P."/>
            <person name="Gaskell J.A."/>
            <person name="Kersten P."/>
            <person name="St John F."/>
            <person name="Glasner J."/>
            <person name="Sabat G."/>
            <person name="Splinter BonDurant S."/>
            <person name="Syed K."/>
            <person name="Yadav J."/>
            <person name="Mgbeahuruike A.C."/>
            <person name="Kovalchuk A."/>
            <person name="Asiegbu F.O."/>
            <person name="Lackner G."/>
            <person name="Hoffmeister D."/>
            <person name="Rencoret J."/>
            <person name="Gutierrez A."/>
            <person name="Sun H."/>
            <person name="Lindquist E."/>
            <person name="Barry K."/>
            <person name="Riley R."/>
            <person name="Grigoriev I.V."/>
            <person name="Henrissat B."/>
            <person name="Kues U."/>
            <person name="Berka R.M."/>
            <person name="Martinez A.T."/>
            <person name="Covert S.F."/>
            <person name="Blanchette R.A."/>
            <person name="Cullen D."/>
        </authorList>
    </citation>
    <scope>NUCLEOTIDE SEQUENCE [LARGE SCALE GENOMIC DNA]</scope>
    <source>
        <strain evidence="2 3">11061_1 CR5-6</strain>
    </source>
</reference>
<dbReference type="AlphaFoldDB" id="A0A0C3PJQ5"/>
<feature type="compositionally biased region" description="Low complexity" evidence="1">
    <location>
        <begin position="121"/>
        <end position="140"/>
    </location>
</feature>
<dbReference type="Proteomes" id="UP000053257">
    <property type="component" value="Unassembled WGS sequence"/>
</dbReference>
<dbReference type="EMBL" id="KN840517">
    <property type="protein sequence ID" value="KIP06448.1"/>
    <property type="molecule type" value="Genomic_DNA"/>
</dbReference>
<dbReference type="GO" id="GO:0051865">
    <property type="term" value="P:protein autoubiquitination"/>
    <property type="evidence" value="ECO:0007669"/>
    <property type="project" value="TreeGrafter"/>
</dbReference>
<name>A0A0C3PJQ5_PHLG1</name>
<dbReference type="GO" id="GO:0061630">
    <property type="term" value="F:ubiquitin protein ligase activity"/>
    <property type="evidence" value="ECO:0007669"/>
    <property type="project" value="TreeGrafter"/>
</dbReference>
<feature type="region of interest" description="Disordered" evidence="1">
    <location>
        <begin position="598"/>
        <end position="636"/>
    </location>
</feature>
<dbReference type="GO" id="GO:0031624">
    <property type="term" value="F:ubiquitin conjugating enzyme binding"/>
    <property type="evidence" value="ECO:0007669"/>
    <property type="project" value="TreeGrafter"/>
</dbReference>
<dbReference type="GO" id="GO:0000209">
    <property type="term" value="P:protein polyubiquitination"/>
    <property type="evidence" value="ECO:0007669"/>
    <property type="project" value="TreeGrafter"/>
</dbReference>
<dbReference type="GO" id="GO:0006513">
    <property type="term" value="P:protein monoubiquitination"/>
    <property type="evidence" value="ECO:0007669"/>
    <property type="project" value="TreeGrafter"/>
</dbReference>
<dbReference type="STRING" id="745531.A0A0C3PJQ5"/>
<dbReference type="GO" id="GO:0000151">
    <property type="term" value="C:ubiquitin ligase complex"/>
    <property type="evidence" value="ECO:0007669"/>
    <property type="project" value="TreeGrafter"/>
</dbReference>
<dbReference type="Pfam" id="PF09814">
    <property type="entry name" value="HECT_2"/>
    <property type="match status" value="1"/>
</dbReference>
<dbReference type="GO" id="GO:0043161">
    <property type="term" value="P:proteasome-mediated ubiquitin-dependent protein catabolic process"/>
    <property type="evidence" value="ECO:0007669"/>
    <property type="project" value="TreeGrafter"/>
</dbReference>
<proteinExistence type="predicted"/>
<feature type="compositionally biased region" description="Polar residues" evidence="1">
    <location>
        <begin position="223"/>
        <end position="241"/>
    </location>
</feature>